<sequence>MSVIRFSLSLALAGLLGACMAPGAGPATPGAEGDLAPAVPVDQRSHGYFEQVTGINGDAVSALSGDAGRSYIYFDFFAANKAAVAAAPAKVCAGYGRGLKASRMTLPADREPGIKVLVVDCAS</sequence>
<keyword evidence="1" id="KW-0732">Signal</keyword>
<proteinExistence type="predicted"/>
<name>A0A1D9M9J7_9RHOB</name>
<evidence type="ECO:0000256" key="1">
    <source>
        <dbReference type="SAM" id="SignalP"/>
    </source>
</evidence>
<dbReference type="PROSITE" id="PS51257">
    <property type="entry name" value="PROKAR_LIPOPROTEIN"/>
    <property type="match status" value="1"/>
</dbReference>
<dbReference type="RefSeq" id="WP_071165518.1">
    <property type="nucleotide sequence ID" value="NZ_CP017781.1"/>
</dbReference>
<dbReference type="EMBL" id="CP017781">
    <property type="protein sequence ID" value="AOZ68470.1"/>
    <property type="molecule type" value="Genomic_DNA"/>
</dbReference>
<gene>
    <name evidence="2" type="ORF">LPB142_03375</name>
</gene>
<protein>
    <recommendedName>
        <fullName evidence="4">Lipoprotein</fullName>
    </recommendedName>
</protein>
<organism evidence="2 3">
    <name type="scientific">Rhodobacter xanthinilyticus</name>
    <dbReference type="NCBI Taxonomy" id="1850250"/>
    <lineage>
        <taxon>Bacteria</taxon>
        <taxon>Pseudomonadati</taxon>
        <taxon>Pseudomonadota</taxon>
        <taxon>Alphaproteobacteria</taxon>
        <taxon>Rhodobacterales</taxon>
        <taxon>Rhodobacter group</taxon>
        <taxon>Rhodobacter</taxon>
    </lineage>
</organism>
<accession>A0A1D9M9J7</accession>
<dbReference type="AlphaFoldDB" id="A0A1D9M9J7"/>
<reference evidence="2 3" key="1">
    <citation type="submission" date="2016-10" db="EMBL/GenBank/DDBJ databases">
        <title>Rhodobacter sp. LPB0142, isolated from sea water.</title>
        <authorList>
            <person name="Kim E."/>
            <person name="Yi H."/>
        </authorList>
    </citation>
    <scope>NUCLEOTIDE SEQUENCE [LARGE SCALE GENOMIC DNA]</scope>
    <source>
        <strain evidence="2 3">LPB0142</strain>
    </source>
</reference>
<evidence type="ECO:0000313" key="3">
    <source>
        <dbReference type="Proteomes" id="UP000176562"/>
    </source>
</evidence>
<dbReference type="Proteomes" id="UP000176562">
    <property type="component" value="Chromosome"/>
</dbReference>
<evidence type="ECO:0008006" key="4">
    <source>
        <dbReference type="Google" id="ProtNLM"/>
    </source>
</evidence>
<feature type="signal peptide" evidence="1">
    <location>
        <begin position="1"/>
        <end position="23"/>
    </location>
</feature>
<keyword evidence="3" id="KW-1185">Reference proteome</keyword>
<feature type="chain" id="PRO_5009443407" description="Lipoprotein" evidence="1">
    <location>
        <begin position="24"/>
        <end position="123"/>
    </location>
</feature>
<dbReference type="STRING" id="1850250.LPB142_03375"/>
<evidence type="ECO:0000313" key="2">
    <source>
        <dbReference type="EMBL" id="AOZ68470.1"/>
    </source>
</evidence>
<dbReference type="KEGG" id="rhp:LPB142_03375"/>